<keyword evidence="2" id="KW-1185">Reference proteome</keyword>
<dbReference type="OrthoDB" id="194358at2759"/>
<proteinExistence type="predicted"/>
<name>A0A5N6UAP3_ASPTM</name>
<dbReference type="Proteomes" id="UP000326950">
    <property type="component" value="Unassembled WGS sequence"/>
</dbReference>
<gene>
    <name evidence="1" type="ORF">BDV40DRAFT_294169</name>
</gene>
<organism evidence="1 2">
    <name type="scientific">Aspergillus tamarii</name>
    <dbReference type="NCBI Taxonomy" id="41984"/>
    <lineage>
        <taxon>Eukaryota</taxon>
        <taxon>Fungi</taxon>
        <taxon>Dikarya</taxon>
        <taxon>Ascomycota</taxon>
        <taxon>Pezizomycotina</taxon>
        <taxon>Eurotiomycetes</taxon>
        <taxon>Eurotiomycetidae</taxon>
        <taxon>Eurotiales</taxon>
        <taxon>Aspergillaceae</taxon>
        <taxon>Aspergillus</taxon>
        <taxon>Aspergillus subgen. Circumdati</taxon>
    </lineage>
</organism>
<evidence type="ECO:0000313" key="1">
    <source>
        <dbReference type="EMBL" id="KAE8155652.1"/>
    </source>
</evidence>
<reference evidence="1 2" key="1">
    <citation type="submission" date="2019-04" db="EMBL/GenBank/DDBJ databases">
        <title>Friends and foes A comparative genomics study of 23 Aspergillus species from section Flavi.</title>
        <authorList>
            <consortium name="DOE Joint Genome Institute"/>
            <person name="Kjaerbolling I."/>
            <person name="Vesth T."/>
            <person name="Frisvad J.C."/>
            <person name="Nybo J.L."/>
            <person name="Theobald S."/>
            <person name="Kildgaard S."/>
            <person name="Isbrandt T."/>
            <person name="Kuo A."/>
            <person name="Sato A."/>
            <person name="Lyhne E.K."/>
            <person name="Kogle M.E."/>
            <person name="Wiebenga A."/>
            <person name="Kun R.S."/>
            <person name="Lubbers R.J."/>
            <person name="Makela M.R."/>
            <person name="Barry K."/>
            <person name="Chovatia M."/>
            <person name="Clum A."/>
            <person name="Daum C."/>
            <person name="Haridas S."/>
            <person name="He G."/>
            <person name="LaButti K."/>
            <person name="Lipzen A."/>
            <person name="Mondo S."/>
            <person name="Riley R."/>
            <person name="Salamov A."/>
            <person name="Simmons B.A."/>
            <person name="Magnuson J.K."/>
            <person name="Henrissat B."/>
            <person name="Mortensen U.H."/>
            <person name="Larsen T.O."/>
            <person name="Devries R.P."/>
            <person name="Grigoriev I.V."/>
            <person name="Machida M."/>
            <person name="Baker S.E."/>
            <person name="Andersen M.R."/>
        </authorList>
    </citation>
    <scope>NUCLEOTIDE SEQUENCE [LARGE SCALE GENOMIC DNA]</scope>
    <source>
        <strain evidence="1 2">CBS 117626</strain>
    </source>
</reference>
<dbReference type="EMBL" id="ML738817">
    <property type="protein sequence ID" value="KAE8155652.1"/>
    <property type="molecule type" value="Genomic_DNA"/>
</dbReference>
<sequence length="477" mass="54602">MRPKTDTSWLDVDVGENGSYVIRDYRRLDQVVSELTQPRRQHPFLSVFLGGKNKDIVLQAIFLQNNIRRIQSCSRIGLRYDIISSDSESPILFADGNVTSTKGSISSTDNVSRLVYAQLIFLFADLVYLFADNFLDLMSVAYFLVDCVSMRSVSAMPVAVRLYMFAVLMGNPDHSEHNGPFQQFYQQFYKVDSIYLSECFFNVNLFLNQRENIQIVYRENWSQVNTVQLGALFMSAIRNLVSQNQIFFDFVNASREWNPVEAGLSDHVAYFLEVGYREECKLEILLFFLASALILDHCLSGMMLFRYCQTPRFSKSVPDLYYFYVSGEQLSFEYRRQHLLSTNYKLCRVCCYTICNLYPQLFGNAASDAEYQFSMVDCLLCNSWAVTTIDILFSTMNPTVLAIDGGGICERILLEYLLLIQESLGPEYKLADLVDLAVRSSSGKFRLSISRSLGSLTFLHGVFFASVDNPLYRGYFA</sequence>
<protein>
    <submittedName>
        <fullName evidence="1">Uncharacterized protein</fullName>
    </submittedName>
</protein>
<accession>A0A5N6UAP3</accession>
<evidence type="ECO:0000313" key="2">
    <source>
        <dbReference type="Proteomes" id="UP000326950"/>
    </source>
</evidence>
<dbReference type="AlphaFoldDB" id="A0A5N6UAP3"/>